<dbReference type="EMBL" id="OV725077">
    <property type="protein sequence ID" value="CAH1389798.1"/>
    <property type="molecule type" value="Genomic_DNA"/>
</dbReference>
<sequence length="668" mass="76917">MENEVKKKSEVANSILAKFQQFNKEKEEASSHKILDSKEKYFEQYKRKHCEDVLHDGIPEEDVGITKYVSSNAGFTGILKHRFTDFQVHEIDPDGKLVELTSTSVPEVVPEDNLFEVDKSIISEDIWTKIEETLKSENNDQIVEIDVTNKDKNERTLIHKTLKGVYGTSIFSNTKSKEDVTVIQVGKSTKKDRVCWPKNLPEFLHFTLTKLKMDTTHCVCLLSKKLRLKANCFTYAGTKDRRAITTQRMCIKRKRAEELEQLSIRGIKIGNYEYKSKSLRLGELSGNKFTITVRNLEAENNIIEAAMDSLNKNGFVNYFGLQRFGSSAIVPTFAVGKAILMRNWKLAVELILKPRTDEKCQPWIRQAREAWWETRDSGKSLKFLCRNQHSLEFRVLKALKQNSSDYHGALLNIPRNTLMLYLHSYQSLVWNQIVSRRIEKFKFEPQIGDLVVINTDATHDEVLNEPEKEEMTESDEDGNQEVSEKIEEVRKRPIVQALTEETVSSASIYDIVYPLPGHDVEYPKNEIGKWYKEILQKDGISEEDLKSNNKIFSLYGTYRKALDKVANLEWKIVEHNDFDEDLVLSDFDKVENKELKKETEVSDAKIKSLIMSITLPPSTYATMVLREVMKTNTSVSFHASLTKNVQEAKRLKTSTESSKEDNYPNGYA</sequence>
<dbReference type="Pfam" id="PF01142">
    <property type="entry name" value="TruD"/>
    <property type="match status" value="1"/>
</dbReference>
<gene>
    <name evidence="3" type="ORF">NEZAVI_LOCUS1116</name>
</gene>
<dbReference type="GO" id="GO:0003723">
    <property type="term" value="F:RNA binding"/>
    <property type="evidence" value="ECO:0007669"/>
    <property type="project" value="InterPro"/>
</dbReference>
<evidence type="ECO:0000256" key="1">
    <source>
        <dbReference type="ARBA" id="ARBA00022694"/>
    </source>
</evidence>
<keyword evidence="1" id="KW-0819">tRNA processing</keyword>
<dbReference type="OrthoDB" id="447290at2759"/>
<evidence type="ECO:0000256" key="2">
    <source>
        <dbReference type="SAM" id="MobiDB-lite"/>
    </source>
</evidence>
<dbReference type="PANTHER" id="PTHR13326:SF31">
    <property type="entry name" value="PSEUDOURIDYLATE SYNTHASE 7 HOMOLOG"/>
    <property type="match status" value="1"/>
</dbReference>
<dbReference type="GO" id="GO:0005634">
    <property type="term" value="C:nucleus"/>
    <property type="evidence" value="ECO:0007669"/>
    <property type="project" value="TreeGrafter"/>
</dbReference>
<evidence type="ECO:0008006" key="5">
    <source>
        <dbReference type="Google" id="ProtNLM"/>
    </source>
</evidence>
<dbReference type="GO" id="GO:0008033">
    <property type="term" value="P:tRNA processing"/>
    <property type="evidence" value="ECO:0007669"/>
    <property type="project" value="UniProtKB-KW"/>
</dbReference>
<dbReference type="SUPFAM" id="SSF55120">
    <property type="entry name" value="Pseudouridine synthase"/>
    <property type="match status" value="1"/>
</dbReference>
<dbReference type="InterPro" id="IPR020103">
    <property type="entry name" value="PsdUridine_synth_cat_dom_sf"/>
</dbReference>
<proteinExistence type="predicted"/>
<keyword evidence="4" id="KW-1185">Reference proteome</keyword>
<dbReference type="NCBIfam" id="TIGR00094">
    <property type="entry name" value="tRNA_TruD_broad"/>
    <property type="match status" value="1"/>
</dbReference>
<reference evidence="3" key="1">
    <citation type="submission" date="2022-01" db="EMBL/GenBank/DDBJ databases">
        <authorList>
            <person name="King R."/>
        </authorList>
    </citation>
    <scope>NUCLEOTIDE SEQUENCE</scope>
</reference>
<dbReference type="Proteomes" id="UP001152798">
    <property type="component" value="Chromosome 1"/>
</dbReference>
<organism evidence="3 4">
    <name type="scientific">Nezara viridula</name>
    <name type="common">Southern green stink bug</name>
    <name type="synonym">Cimex viridulus</name>
    <dbReference type="NCBI Taxonomy" id="85310"/>
    <lineage>
        <taxon>Eukaryota</taxon>
        <taxon>Metazoa</taxon>
        <taxon>Ecdysozoa</taxon>
        <taxon>Arthropoda</taxon>
        <taxon>Hexapoda</taxon>
        <taxon>Insecta</taxon>
        <taxon>Pterygota</taxon>
        <taxon>Neoptera</taxon>
        <taxon>Paraneoptera</taxon>
        <taxon>Hemiptera</taxon>
        <taxon>Heteroptera</taxon>
        <taxon>Panheteroptera</taxon>
        <taxon>Pentatomomorpha</taxon>
        <taxon>Pentatomoidea</taxon>
        <taxon>Pentatomidae</taxon>
        <taxon>Pentatominae</taxon>
        <taxon>Nezara</taxon>
    </lineage>
</organism>
<dbReference type="CDD" id="cd02576">
    <property type="entry name" value="PseudoU_synth_ScPUS7"/>
    <property type="match status" value="1"/>
</dbReference>
<dbReference type="GO" id="GO:0001522">
    <property type="term" value="P:pseudouridine synthesis"/>
    <property type="evidence" value="ECO:0007669"/>
    <property type="project" value="InterPro"/>
</dbReference>
<dbReference type="InterPro" id="IPR042214">
    <property type="entry name" value="TruD_catalytic"/>
</dbReference>
<name>A0A9P0E4P8_NEZVI</name>
<evidence type="ECO:0000313" key="4">
    <source>
        <dbReference type="Proteomes" id="UP001152798"/>
    </source>
</evidence>
<dbReference type="GO" id="GO:0009982">
    <property type="term" value="F:pseudouridine synthase activity"/>
    <property type="evidence" value="ECO:0007669"/>
    <property type="project" value="InterPro"/>
</dbReference>
<protein>
    <recommendedName>
        <fullName evidence="5">TRUD domain-containing protein</fullName>
    </recommendedName>
</protein>
<dbReference type="PIRSF" id="PIRSF037016">
    <property type="entry name" value="Pseudouridin_synth_euk_prd"/>
    <property type="match status" value="1"/>
</dbReference>
<evidence type="ECO:0000313" key="3">
    <source>
        <dbReference type="EMBL" id="CAH1389798.1"/>
    </source>
</evidence>
<feature type="region of interest" description="Disordered" evidence="2">
    <location>
        <begin position="648"/>
        <end position="668"/>
    </location>
</feature>
<dbReference type="Gene3D" id="3.30.2350.20">
    <property type="entry name" value="TruD, catalytic domain"/>
    <property type="match status" value="2"/>
</dbReference>
<dbReference type="InterPro" id="IPR001656">
    <property type="entry name" value="PsdUridine_synth_TruD"/>
</dbReference>
<dbReference type="AlphaFoldDB" id="A0A9P0E4P8"/>
<dbReference type="PANTHER" id="PTHR13326">
    <property type="entry name" value="TRNA PSEUDOURIDINE SYNTHASE D"/>
    <property type="match status" value="1"/>
</dbReference>
<accession>A0A9P0E4P8</accession>